<evidence type="ECO:0000256" key="3">
    <source>
        <dbReference type="ARBA" id="ARBA00023163"/>
    </source>
</evidence>
<dbReference type="PROSITE" id="PS50949">
    <property type="entry name" value="HTH_GNTR"/>
    <property type="match status" value="1"/>
</dbReference>
<gene>
    <name evidence="5" type="ORF">AAIA72_13540</name>
</gene>
<feature type="domain" description="HTH gntR-type" evidence="4">
    <location>
        <begin position="8"/>
        <end position="75"/>
    </location>
</feature>
<evidence type="ECO:0000256" key="2">
    <source>
        <dbReference type="ARBA" id="ARBA00023125"/>
    </source>
</evidence>
<evidence type="ECO:0000256" key="1">
    <source>
        <dbReference type="ARBA" id="ARBA00023015"/>
    </source>
</evidence>
<accession>A0AB39UU74</accession>
<reference evidence="5" key="1">
    <citation type="submission" date="2024-05" db="EMBL/GenBank/DDBJ databases">
        <title>Genome sequencing of novel strain.</title>
        <authorList>
            <person name="Ganbat D."/>
            <person name="Ganbat S."/>
            <person name="Lee S.-J."/>
        </authorList>
    </citation>
    <scope>NUCLEOTIDE SEQUENCE</scope>
    <source>
        <strain evidence="5">SMD15-11</strain>
    </source>
</reference>
<protein>
    <submittedName>
        <fullName evidence="5">GntR family transcriptional regulator</fullName>
    </submittedName>
</protein>
<dbReference type="Gene3D" id="1.10.10.10">
    <property type="entry name" value="Winged helix-like DNA-binding domain superfamily/Winged helix DNA-binding domain"/>
    <property type="match status" value="1"/>
</dbReference>
<dbReference type="EMBL" id="CP154858">
    <property type="protein sequence ID" value="XDT71816.1"/>
    <property type="molecule type" value="Genomic_DNA"/>
</dbReference>
<dbReference type="PANTHER" id="PTHR43537">
    <property type="entry name" value="TRANSCRIPTIONAL REGULATOR, GNTR FAMILY"/>
    <property type="match status" value="1"/>
</dbReference>
<dbReference type="GO" id="GO:0003677">
    <property type="term" value="F:DNA binding"/>
    <property type="evidence" value="ECO:0007669"/>
    <property type="project" value="UniProtKB-KW"/>
</dbReference>
<sequence>MSEFRPKETLTEQVAQHLEMQIVTGMLHSGERILESAMAKKLSVSHGSVREALLLLEKRYLVRSEPRKGTFVRELDETFVRGLYETLLLILSHTSRKLVRNWTEADMARMEGLYQQMRACQQRNDLVSFLNLGVEYTQASLAYADNPFLVTLIQDLWPSARRCSFLALRQGNDIIEDNLAYMRDSLDAIRARDEPRLLDILERYAHQQCEQVLSCVRKESGRGPASSSQD</sequence>
<dbReference type="InterPro" id="IPR011711">
    <property type="entry name" value="GntR_C"/>
</dbReference>
<keyword evidence="3" id="KW-0804">Transcription</keyword>
<dbReference type="PANTHER" id="PTHR43537:SF24">
    <property type="entry name" value="GLUCONATE OPERON TRANSCRIPTIONAL REPRESSOR"/>
    <property type="match status" value="1"/>
</dbReference>
<keyword evidence="2" id="KW-0238">DNA-binding</keyword>
<proteinExistence type="predicted"/>
<dbReference type="SMART" id="SM00345">
    <property type="entry name" value="HTH_GNTR"/>
    <property type="match status" value="1"/>
</dbReference>
<dbReference type="SMART" id="SM00895">
    <property type="entry name" value="FCD"/>
    <property type="match status" value="1"/>
</dbReference>
<name>A0AB39UU74_9GAMM</name>
<dbReference type="Pfam" id="PF07729">
    <property type="entry name" value="FCD"/>
    <property type="match status" value="1"/>
</dbReference>
<evidence type="ECO:0000313" key="5">
    <source>
        <dbReference type="EMBL" id="XDT71816.1"/>
    </source>
</evidence>
<dbReference type="InterPro" id="IPR000524">
    <property type="entry name" value="Tscrpt_reg_HTH_GntR"/>
</dbReference>
<keyword evidence="1" id="KW-0805">Transcription regulation</keyword>
<dbReference type="CDD" id="cd07377">
    <property type="entry name" value="WHTH_GntR"/>
    <property type="match status" value="1"/>
</dbReference>
<organism evidence="5">
    <name type="scientific">Thermohahella caldifontis</name>
    <dbReference type="NCBI Taxonomy" id="3142973"/>
    <lineage>
        <taxon>Bacteria</taxon>
        <taxon>Pseudomonadati</taxon>
        <taxon>Pseudomonadota</taxon>
        <taxon>Gammaproteobacteria</taxon>
        <taxon>Oceanospirillales</taxon>
        <taxon>Hahellaceae</taxon>
        <taxon>Thermohahella</taxon>
    </lineage>
</organism>
<dbReference type="InterPro" id="IPR036390">
    <property type="entry name" value="WH_DNA-bd_sf"/>
</dbReference>
<dbReference type="GO" id="GO:0003700">
    <property type="term" value="F:DNA-binding transcription factor activity"/>
    <property type="evidence" value="ECO:0007669"/>
    <property type="project" value="InterPro"/>
</dbReference>
<dbReference type="SUPFAM" id="SSF46785">
    <property type="entry name" value="Winged helix' DNA-binding domain"/>
    <property type="match status" value="1"/>
</dbReference>
<dbReference type="Pfam" id="PF00392">
    <property type="entry name" value="GntR"/>
    <property type="match status" value="1"/>
</dbReference>
<dbReference type="KEGG" id="tcd:AAIA72_13540"/>
<dbReference type="InterPro" id="IPR036388">
    <property type="entry name" value="WH-like_DNA-bd_sf"/>
</dbReference>
<evidence type="ECO:0000259" key="4">
    <source>
        <dbReference type="PROSITE" id="PS50949"/>
    </source>
</evidence>
<dbReference type="RefSeq" id="WP_369600840.1">
    <property type="nucleotide sequence ID" value="NZ_CP154858.1"/>
</dbReference>
<dbReference type="SUPFAM" id="SSF48008">
    <property type="entry name" value="GntR ligand-binding domain-like"/>
    <property type="match status" value="1"/>
</dbReference>
<dbReference type="Gene3D" id="1.20.120.530">
    <property type="entry name" value="GntR ligand-binding domain-like"/>
    <property type="match status" value="1"/>
</dbReference>
<dbReference type="InterPro" id="IPR008920">
    <property type="entry name" value="TF_FadR/GntR_C"/>
</dbReference>
<dbReference type="AlphaFoldDB" id="A0AB39UU74"/>